<keyword evidence="2" id="KW-1185">Reference proteome</keyword>
<name>A0A8R7PXF2_TRIUA</name>
<dbReference type="AlphaFoldDB" id="A0A8R7PXF2"/>
<organism evidence="1 2">
    <name type="scientific">Triticum urartu</name>
    <name type="common">Red wild einkorn</name>
    <name type="synonym">Crithodium urartu</name>
    <dbReference type="NCBI Taxonomy" id="4572"/>
    <lineage>
        <taxon>Eukaryota</taxon>
        <taxon>Viridiplantae</taxon>
        <taxon>Streptophyta</taxon>
        <taxon>Embryophyta</taxon>
        <taxon>Tracheophyta</taxon>
        <taxon>Spermatophyta</taxon>
        <taxon>Magnoliopsida</taxon>
        <taxon>Liliopsida</taxon>
        <taxon>Poales</taxon>
        <taxon>Poaceae</taxon>
        <taxon>BOP clade</taxon>
        <taxon>Pooideae</taxon>
        <taxon>Triticodae</taxon>
        <taxon>Triticeae</taxon>
        <taxon>Triticinae</taxon>
        <taxon>Triticum</taxon>
    </lineage>
</organism>
<dbReference type="Proteomes" id="UP000015106">
    <property type="component" value="Chromosome 3"/>
</dbReference>
<reference evidence="2" key="1">
    <citation type="journal article" date="2013" name="Nature">
        <title>Draft genome of the wheat A-genome progenitor Triticum urartu.</title>
        <authorList>
            <person name="Ling H.Q."/>
            <person name="Zhao S."/>
            <person name="Liu D."/>
            <person name="Wang J."/>
            <person name="Sun H."/>
            <person name="Zhang C."/>
            <person name="Fan H."/>
            <person name="Li D."/>
            <person name="Dong L."/>
            <person name="Tao Y."/>
            <person name="Gao C."/>
            <person name="Wu H."/>
            <person name="Li Y."/>
            <person name="Cui Y."/>
            <person name="Guo X."/>
            <person name="Zheng S."/>
            <person name="Wang B."/>
            <person name="Yu K."/>
            <person name="Liang Q."/>
            <person name="Yang W."/>
            <person name="Lou X."/>
            <person name="Chen J."/>
            <person name="Feng M."/>
            <person name="Jian J."/>
            <person name="Zhang X."/>
            <person name="Luo G."/>
            <person name="Jiang Y."/>
            <person name="Liu J."/>
            <person name="Wang Z."/>
            <person name="Sha Y."/>
            <person name="Zhang B."/>
            <person name="Wu H."/>
            <person name="Tang D."/>
            <person name="Shen Q."/>
            <person name="Xue P."/>
            <person name="Zou S."/>
            <person name="Wang X."/>
            <person name="Liu X."/>
            <person name="Wang F."/>
            <person name="Yang Y."/>
            <person name="An X."/>
            <person name="Dong Z."/>
            <person name="Zhang K."/>
            <person name="Zhang X."/>
            <person name="Luo M.C."/>
            <person name="Dvorak J."/>
            <person name="Tong Y."/>
            <person name="Wang J."/>
            <person name="Yang H."/>
            <person name="Li Z."/>
            <person name="Wang D."/>
            <person name="Zhang A."/>
            <person name="Wang J."/>
        </authorList>
    </citation>
    <scope>NUCLEOTIDE SEQUENCE</scope>
    <source>
        <strain evidence="2">cv. G1812</strain>
    </source>
</reference>
<evidence type="ECO:0000313" key="2">
    <source>
        <dbReference type="Proteomes" id="UP000015106"/>
    </source>
</evidence>
<proteinExistence type="predicted"/>
<evidence type="ECO:0000313" key="1">
    <source>
        <dbReference type="EnsemblPlants" id="TuG1812G0300005254.01.T01"/>
    </source>
</evidence>
<sequence length="49" mass="5361">KKLDGLTFNSGYNAAKTYKPFNSSMGKGTNTGWSIFKTSQAASLEKQKK</sequence>
<protein>
    <submittedName>
        <fullName evidence="1">Uncharacterized protein</fullName>
    </submittedName>
</protein>
<reference evidence="1" key="3">
    <citation type="submission" date="2022-06" db="UniProtKB">
        <authorList>
            <consortium name="EnsemblPlants"/>
        </authorList>
    </citation>
    <scope>IDENTIFICATION</scope>
</reference>
<dbReference type="EnsemblPlants" id="TuG1812G0300005254.01.T01">
    <property type="protein sequence ID" value="TuG1812G0300005254.01.T01"/>
    <property type="gene ID" value="TuG1812G0300005254.01"/>
</dbReference>
<accession>A0A8R7PXF2</accession>
<reference evidence="1" key="2">
    <citation type="submission" date="2018-03" db="EMBL/GenBank/DDBJ databases">
        <title>The Triticum urartu genome reveals the dynamic nature of wheat genome evolution.</title>
        <authorList>
            <person name="Ling H."/>
            <person name="Ma B."/>
            <person name="Shi X."/>
            <person name="Liu H."/>
            <person name="Dong L."/>
            <person name="Sun H."/>
            <person name="Cao Y."/>
            <person name="Gao Q."/>
            <person name="Zheng S."/>
            <person name="Li Y."/>
            <person name="Yu Y."/>
            <person name="Du H."/>
            <person name="Qi M."/>
            <person name="Li Y."/>
            <person name="Yu H."/>
            <person name="Cui Y."/>
            <person name="Wang N."/>
            <person name="Chen C."/>
            <person name="Wu H."/>
            <person name="Zhao Y."/>
            <person name="Zhang J."/>
            <person name="Li Y."/>
            <person name="Zhou W."/>
            <person name="Zhang B."/>
            <person name="Hu W."/>
            <person name="Eijk M."/>
            <person name="Tang J."/>
            <person name="Witsenboer H."/>
            <person name="Zhao S."/>
            <person name="Li Z."/>
            <person name="Zhang A."/>
            <person name="Wang D."/>
            <person name="Liang C."/>
        </authorList>
    </citation>
    <scope>NUCLEOTIDE SEQUENCE [LARGE SCALE GENOMIC DNA]</scope>
    <source>
        <strain evidence="1">cv. G1812</strain>
    </source>
</reference>
<dbReference type="Gramene" id="TuG1812G0300005254.01.T01">
    <property type="protein sequence ID" value="TuG1812G0300005254.01.T01"/>
    <property type="gene ID" value="TuG1812G0300005254.01"/>
</dbReference>